<gene>
    <name evidence="2" type="ORF">SAMN05421503_0231</name>
</gene>
<dbReference type="Proteomes" id="UP000219356">
    <property type="component" value="Unassembled WGS sequence"/>
</dbReference>
<dbReference type="SUPFAM" id="SSF54593">
    <property type="entry name" value="Glyoxalase/Bleomycin resistance protein/Dihydroxybiphenyl dioxygenase"/>
    <property type="match status" value="1"/>
</dbReference>
<dbReference type="PROSITE" id="PS51819">
    <property type="entry name" value="VOC"/>
    <property type="match status" value="1"/>
</dbReference>
<accession>A0A285N1X0</accession>
<dbReference type="AlphaFoldDB" id="A0A285N1X0"/>
<dbReference type="Gene3D" id="3.10.180.10">
    <property type="entry name" value="2,3-Dihydroxybiphenyl 1,2-Dioxygenase, domain 1"/>
    <property type="match status" value="1"/>
</dbReference>
<sequence>MKQPSFSHSLQIFPCPNMLETAAYYEKLGFRADPYLSGSDPHIRLYRDLIELMLTQSALKRIFPNRKQYGYGYDAYFITDQQAAMQQQLVEKGVAIVQPLVVTDYGNKLFVFEDIDERWIAVGSKR</sequence>
<dbReference type="OrthoDB" id="1840305at2"/>
<protein>
    <recommendedName>
        <fullName evidence="1">VOC domain-containing protein</fullName>
    </recommendedName>
</protein>
<dbReference type="EMBL" id="OBEK01000001">
    <property type="protein sequence ID" value="SNZ02923.1"/>
    <property type="molecule type" value="Genomic_DNA"/>
</dbReference>
<dbReference type="InterPro" id="IPR037523">
    <property type="entry name" value="VOC_core"/>
</dbReference>
<evidence type="ECO:0000313" key="2">
    <source>
        <dbReference type="EMBL" id="SNZ02923.1"/>
    </source>
</evidence>
<dbReference type="RefSeq" id="WP_097038464.1">
    <property type="nucleotide sequence ID" value="NZ_OBEK01000001.1"/>
</dbReference>
<dbReference type="InterPro" id="IPR029068">
    <property type="entry name" value="Glyas_Bleomycin-R_OHBP_Dase"/>
</dbReference>
<reference evidence="3" key="1">
    <citation type="submission" date="2017-09" db="EMBL/GenBank/DDBJ databases">
        <authorList>
            <person name="Varghese N."/>
            <person name="Submissions S."/>
        </authorList>
    </citation>
    <scope>NUCLEOTIDE SEQUENCE [LARGE SCALE GENOMIC DNA]</scope>
    <source>
        <strain evidence="3">CGMCC 1.8913</strain>
    </source>
</reference>
<proteinExistence type="predicted"/>
<evidence type="ECO:0000259" key="1">
    <source>
        <dbReference type="PROSITE" id="PS51819"/>
    </source>
</evidence>
<keyword evidence="3" id="KW-1185">Reference proteome</keyword>
<organism evidence="2 3">
    <name type="scientific">Terribacillus aidingensis</name>
    <dbReference type="NCBI Taxonomy" id="586416"/>
    <lineage>
        <taxon>Bacteria</taxon>
        <taxon>Bacillati</taxon>
        <taxon>Bacillota</taxon>
        <taxon>Bacilli</taxon>
        <taxon>Bacillales</taxon>
        <taxon>Bacillaceae</taxon>
        <taxon>Terribacillus</taxon>
    </lineage>
</organism>
<feature type="domain" description="VOC" evidence="1">
    <location>
        <begin position="5"/>
        <end position="125"/>
    </location>
</feature>
<name>A0A285N1X0_9BACI</name>
<evidence type="ECO:0000313" key="3">
    <source>
        <dbReference type="Proteomes" id="UP000219356"/>
    </source>
</evidence>